<dbReference type="AlphaFoldDB" id="A0A1X9LR45"/>
<keyword evidence="1" id="KW-0378">Hydrolase</keyword>
<dbReference type="Gene3D" id="3.40.50.1000">
    <property type="entry name" value="HAD superfamily/HAD-like"/>
    <property type="match status" value="1"/>
</dbReference>
<dbReference type="GO" id="GO:0005829">
    <property type="term" value="C:cytosol"/>
    <property type="evidence" value="ECO:0007669"/>
    <property type="project" value="TreeGrafter"/>
</dbReference>
<dbReference type="InterPro" id="IPR006439">
    <property type="entry name" value="HAD-SF_hydro_IA"/>
</dbReference>
<protein>
    <submittedName>
        <fullName evidence="1">HAD family hydrolase</fullName>
    </submittedName>
</protein>
<keyword evidence="2" id="KW-1185">Reference proteome</keyword>
<dbReference type="InterPro" id="IPR036412">
    <property type="entry name" value="HAD-like_sf"/>
</dbReference>
<dbReference type="Gene3D" id="1.10.150.240">
    <property type="entry name" value="Putative phosphatase, domain 2"/>
    <property type="match status" value="1"/>
</dbReference>
<dbReference type="RefSeq" id="WP_085020539.1">
    <property type="nucleotide sequence ID" value="NZ_BMHD01000001.1"/>
</dbReference>
<dbReference type="InterPro" id="IPR050155">
    <property type="entry name" value="HAD-like_hydrolase_sf"/>
</dbReference>
<sequence length="216" mass="23660">MDLTSLRAVLFDIDGTLIDSNYLHVESFMQAFDEVGVEMSTWRVHRAIGLDSSRLMEELLGDRADEVGDEVKEAHSRLYRELWPRLRRFDGARELLETLHGRGIRVVLATSAPEDELEELLRVLDCDDVIHATTNGDDVETAKPEPDILGVALERAGVAADEALMVGDARWDAVAAGRAGVRMVGVRSGGISEGELRDAGALEVHDDVAALLRSLS</sequence>
<dbReference type="NCBIfam" id="TIGR01549">
    <property type="entry name" value="HAD-SF-IA-v1"/>
    <property type="match status" value="1"/>
</dbReference>
<dbReference type="SFLD" id="SFLDG01129">
    <property type="entry name" value="C1.5:_HAD__Beta-PGM__Phosphata"/>
    <property type="match status" value="1"/>
</dbReference>
<dbReference type="SFLD" id="SFLDS00003">
    <property type="entry name" value="Haloacid_Dehalogenase"/>
    <property type="match status" value="1"/>
</dbReference>
<dbReference type="EMBL" id="CP020715">
    <property type="protein sequence ID" value="ARJ06401.1"/>
    <property type="molecule type" value="Genomic_DNA"/>
</dbReference>
<accession>A0A1X9LR45</accession>
<name>A0A1X9LR45_9MICO</name>
<reference evidence="1 2" key="1">
    <citation type="submission" date="2017-04" db="EMBL/GenBank/DDBJ databases">
        <authorList>
            <person name="Afonso C.L."/>
            <person name="Miller P.J."/>
            <person name="Scott M.A."/>
            <person name="Spackman E."/>
            <person name="Goraichik I."/>
            <person name="Dimitrov K.M."/>
            <person name="Suarez D.L."/>
            <person name="Swayne D.E."/>
        </authorList>
    </citation>
    <scope>NUCLEOTIDE SEQUENCE [LARGE SCALE GENOMIC DNA]</scope>
    <source>
        <strain evidence="2">XA(T)</strain>
    </source>
</reference>
<dbReference type="STRING" id="1619308.B5808_15150"/>
<dbReference type="InterPro" id="IPR023214">
    <property type="entry name" value="HAD_sf"/>
</dbReference>
<dbReference type="KEGG" id="cphy:B5808_15150"/>
<dbReference type="Pfam" id="PF13419">
    <property type="entry name" value="HAD_2"/>
    <property type="match status" value="1"/>
</dbReference>
<dbReference type="SFLD" id="SFLDG01135">
    <property type="entry name" value="C1.5.6:_HAD__Beta-PGM__Phospha"/>
    <property type="match status" value="1"/>
</dbReference>
<dbReference type="InterPro" id="IPR041492">
    <property type="entry name" value="HAD_2"/>
</dbReference>
<dbReference type="GO" id="GO:0006281">
    <property type="term" value="P:DNA repair"/>
    <property type="evidence" value="ECO:0007669"/>
    <property type="project" value="TreeGrafter"/>
</dbReference>
<gene>
    <name evidence="1" type="ORF">B5808_15150</name>
</gene>
<dbReference type="PANTHER" id="PTHR43434">
    <property type="entry name" value="PHOSPHOGLYCOLATE PHOSPHATASE"/>
    <property type="match status" value="1"/>
</dbReference>
<dbReference type="GO" id="GO:0008967">
    <property type="term" value="F:phosphoglycolate phosphatase activity"/>
    <property type="evidence" value="ECO:0007669"/>
    <property type="project" value="TreeGrafter"/>
</dbReference>
<dbReference type="Proteomes" id="UP000192775">
    <property type="component" value="Chromosome"/>
</dbReference>
<evidence type="ECO:0000313" key="1">
    <source>
        <dbReference type="EMBL" id="ARJ06401.1"/>
    </source>
</evidence>
<dbReference type="PANTHER" id="PTHR43434:SF16">
    <property type="entry name" value="BLL8046 PROTEIN"/>
    <property type="match status" value="1"/>
</dbReference>
<organism evidence="1 2">
    <name type="scientific">Cnuibacter physcomitrellae</name>
    <dbReference type="NCBI Taxonomy" id="1619308"/>
    <lineage>
        <taxon>Bacteria</taxon>
        <taxon>Bacillati</taxon>
        <taxon>Actinomycetota</taxon>
        <taxon>Actinomycetes</taxon>
        <taxon>Micrococcales</taxon>
        <taxon>Microbacteriaceae</taxon>
        <taxon>Cnuibacter</taxon>
    </lineage>
</organism>
<dbReference type="InterPro" id="IPR023198">
    <property type="entry name" value="PGP-like_dom2"/>
</dbReference>
<dbReference type="SUPFAM" id="SSF56784">
    <property type="entry name" value="HAD-like"/>
    <property type="match status" value="1"/>
</dbReference>
<dbReference type="PRINTS" id="PR00413">
    <property type="entry name" value="HADHALOGNASE"/>
</dbReference>
<proteinExistence type="predicted"/>
<evidence type="ECO:0000313" key="2">
    <source>
        <dbReference type="Proteomes" id="UP000192775"/>
    </source>
</evidence>